<dbReference type="Proteomes" id="UP000824139">
    <property type="component" value="Unassembled WGS sequence"/>
</dbReference>
<evidence type="ECO:0000313" key="1">
    <source>
        <dbReference type="EMBL" id="HIS83144.1"/>
    </source>
</evidence>
<dbReference type="EMBL" id="DVJO01000132">
    <property type="protein sequence ID" value="HIS83144.1"/>
    <property type="molecule type" value="Genomic_DNA"/>
</dbReference>
<name>A0A9D1FW15_9BACT</name>
<evidence type="ECO:0000313" key="2">
    <source>
        <dbReference type="Proteomes" id="UP000824139"/>
    </source>
</evidence>
<reference evidence="1" key="1">
    <citation type="submission" date="2020-10" db="EMBL/GenBank/DDBJ databases">
        <authorList>
            <person name="Gilroy R."/>
        </authorList>
    </citation>
    <scope>NUCLEOTIDE SEQUENCE</scope>
    <source>
        <strain evidence="1">CHK152-2994</strain>
    </source>
</reference>
<reference evidence="1" key="2">
    <citation type="journal article" date="2021" name="PeerJ">
        <title>Extensive microbial diversity within the chicken gut microbiome revealed by metagenomics and culture.</title>
        <authorList>
            <person name="Gilroy R."/>
            <person name="Ravi A."/>
            <person name="Getino M."/>
            <person name="Pursley I."/>
            <person name="Horton D.L."/>
            <person name="Alikhan N.F."/>
            <person name="Baker D."/>
            <person name="Gharbi K."/>
            <person name="Hall N."/>
            <person name="Watson M."/>
            <person name="Adriaenssens E.M."/>
            <person name="Foster-Nyarko E."/>
            <person name="Jarju S."/>
            <person name="Secka A."/>
            <person name="Antonio M."/>
            <person name="Oren A."/>
            <person name="Chaudhuri R.R."/>
            <person name="La Ragione R."/>
            <person name="Hildebrand F."/>
            <person name="Pallen M.J."/>
        </authorList>
    </citation>
    <scope>NUCLEOTIDE SEQUENCE</scope>
    <source>
        <strain evidence="1">CHK152-2994</strain>
    </source>
</reference>
<accession>A0A9D1FW15</accession>
<sequence length="117" mass="12724">MTGINGDYGKNLNNNILFNNNKKAEQAKQPETKEVIDLTGAKYLGEKTDLGKTPESIYGAMGLQLSKTTNIQKQFEAALDTKTLKYIQNTPPEVAARIGNGAKATFAALEATEEFLV</sequence>
<organism evidence="1 2">
    <name type="scientific">Candidatus Scatenecus faecavium</name>
    <dbReference type="NCBI Taxonomy" id="2840915"/>
    <lineage>
        <taxon>Bacteria</taxon>
        <taxon>Candidatus Scatenecus</taxon>
    </lineage>
</organism>
<dbReference type="AlphaFoldDB" id="A0A9D1FW15"/>
<comment type="caution">
    <text evidence="1">The sequence shown here is derived from an EMBL/GenBank/DDBJ whole genome shotgun (WGS) entry which is preliminary data.</text>
</comment>
<proteinExistence type="predicted"/>
<protein>
    <submittedName>
        <fullName evidence="1">Uncharacterized protein</fullName>
    </submittedName>
</protein>
<gene>
    <name evidence="1" type="ORF">IAD41_06030</name>
</gene>